<gene>
    <name evidence="2" type="ORF">MQP27_34895</name>
</gene>
<keyword evidence="3" id="KW-1185">Reference proteome</keyword>
<feature type="compositionally biased region" description="Low complexity" evidence="1">
    <location>
        <begin position="131"/>
        <end position="145"/>
    </location>
</feature>
<accession>A0ABS9YGB7</accession>
<feature type="region of interest" description="Disordered" evidence="1">
    <location>
        <begin position="1"/>
        <end position="308"/>
    </location>
</feature>
<dbReference type="RefSeq" id="WP_242772686.1">
    <property type="nucleotide sequence ID" value="NZ_JALDAY010000011.1"/>
</dbReference>
<protein>
    <submittedName>
        <fullName evidence="2">Uncharacterized protein</fullName>
    </submittedName>
</protein>
<feature type="compositionally biased region" description="Basic and acidic residues" evidence="1">
    <location>
        <begin position="30"/>
        <end position="51"/>
    </location>
</feature>
<sequence length="440" mass="46333">MPAALRPSSTPARRPADALAGGRKGVASPADHRRARDARREALRSAGHRPDALAPAHRRGPGIRAAVRDRAADRIRNGPAHRADSAGRTPAGSGGSRPDSGRRTLPQAIAKEARRRLKKRRRNLDPPVISTAKTPTAKTGAGVAVPAKRGPAAVSSAKRPGKPGAGGASSVRTPGGAPGSRPWRGRGAPTTGPTATGSKRRRKRKGGRKRPGTRTRTRRTRTRRPRQQPTAGPSGAPRSGGEWLKPPPGWVVDYTVTVERADRPSPGRTPAAVTTGQRALSAAPTPYTQRPGTTAPTPRPVPTGGLMTAPVKRTQYTDSDLTVYDVIESDADMAQEILAGADHARLAAEKCEAMSDRLEALYSKILDLKVPGLLAGMVVRLIEKAETVKNRAEAVAETLPRASEAIAAAGQKAAAEDKHVADAVKDAGHVAPAKREYHEE</sequence>
<feature type="compositionally biased region" description="Low complexity" evidence="1">
    <location>
        <begin position="185"/>
        <end position="197"/>
    </location>
</feature>
<feature type="compositionally biased region" description="Basic residues" evidence="1">
    <location>
        <begin position="113"/>
        <end position="122"/>
    </location>
</feature>
<organism evidence="2 3">
    <name type="scientific">Streptomyces cylindrosporus</name>
    <dbReference type="NCBI Taxonomy" id="2927583"/>
    <lineage>
        <taxon>Bacteria</taxon>
        <taxon>Bacillati</taxon>
        <taxon>Actinomycetota</taxon>
        <taxon>Actinomycetes</taxon>
        <taxon>Kitasatosporales</taxon>
        <taxon>Streptomycetaceae</taxon>
        <taxon>Streptomyces</taxon>
    </lineage>
</organism>
<comment type="caution">
    <text evidence="2">The sequence shown here is derived from an EMBL/GenBank/DDBJ whole genome shotgun (WGS) entry which is preliminary data.</text>
</comment>
<feature type="compositionally biased region" description="Basic residues" evidence="1">
    <location>
        <begin position="198"/>
        <end position="226"/>
    </location>
</feature>
<dbReference type="EMBL" id="JALDAY010000011">
    <property type="protein sequence ID" value="MCI3276278.1"/>
    <property type="molecule type" value="Genomic_DNA"/>
</dbReference>
<feature type="compositionally biased region" description="Polar residues" evidence="1">
    <location>
        <begin position="286"/>
        <end position="296"/>
    </location>
</feature>
<proteinExistence type="predicted"/>
<reference evidence="2" key="1">
    <citation type="submission" date="2022-03" db="EMBL/GenBank/DDBJ databases">
        <title>Streptomyces 7R015 and 7R016 isolated from Barleria lupulina in Thailand.</title>
        <authorList>
            <person name="Kanchanasin P."/>
            <person name="Phongsopitanun W."/>
            <person name="Tanasupawat S."/>
        </authorList>
    </citation>
    <scope>NUCLEOTIDE SEQUENCE</scope>
    <source>
        <strain evidence="2">7R015</strain>
    </source>
</reference>
<dbReference type="Proteomes" id="UP001165269">
    <property type="component" value="Unassembled WGS sequence"/>
</dbReference>
<evidence type="ECO:0000313" key="2">
    <source>
        <dbReference type="EMBL" id="MCI3276278.1"/>
    </source>
</evidence>
<name>A0ABS9YGB7_9ACTN</name>
<evidence type="ECO:0000256" key="1">
    <source>
        <dbReference type="SAM" id="MobiDB-lite"/>
    </source>
</evidence>
<feature type="compositionally biased region" description="Basic and acidic residues" evidence="1">
    <location>
        <begin position="66"/>
        <end position="85"/>
    </location>
</feature>
<evidence type="ECO:0000313" key="3">
    <source>
        <dbReference type="Proteomes" id="UP001165269"/>
    </source>
</evidence>